<dbReference type="Proteomes" id="UP000017820">
    <property type="component" value="Unassembled WGS sequence"/>
</dbReference>
<reference evidence="3 4" key="1">
    <citation type="submission" date="2013-07" db="EMBL/GenBank/DDBJ databases">
        <title>Draft genome sequence of Pseudoalteromonas luteoviolacea 2ta16.</title>
        <authorList>
            <person name="Allen E.E."/>
            <person name="Azam F."/>
            <person name="Podell S."/>
        </authorList>
    </citation>
    <scope>NUCLEOTIDE SEQUENCE [LARGE SCALE GENOMIC DNA]</scope>
    <source>
        <strain evidence="3 4">2ta16</strain>
    </source>
</reference>
<protein>
    <submittedName>
        <fullName evidence="3">Transposase DDE domain protein</fullName>
    </submittedName>
</protein>
<feature type="domain" description="Transposase IS4-like" evidence="2">
    <location>
        <begin position="10"/>
        <end position="203"/>
    </location>
</feature>
<dbReference type="AlphaFoldDB" id="V4I0S6"/>
<feature type="non-terminal residue" evidence="3">
    <location>
        <position position="1"/>
    </location>
</feature>
<dbReference type="InterPro" id="IPR012337">
    <property type="entry name" value="RNaseH-like_sf"/>
</dbReference>
<evidence type="ECO:0000259" key="2">
    <source>
        <dbReference type="Pfam" id="PF01609"/>
    </source>
</evidence>
<dbReference type="SUPFAM" id="SSF53098">
    <property type="entry name" value="Ribonuclease H-like"/>
    <property type="match status" value="1"/>
</dbReference>
<dbReference type="GO" id="GO:0006313">
    <property type="term" value="P:DNA transposition"/>
    <property type="evidence" value="ECO:0007669"/>
    <property type="project" value="InterPro"/>
</dbReference>
<dbReference type="NCBIfam" id="NF033592">
    <property type="entry name" value="transpos_IS4_1"/>
    <property type="match status" value="1"/>
</dbReference>
<dbReference type="Pfam" id="PF01609">
    <property type="entry name" value="DDE_Tnp_1"/>
    <property type="match status" value="1"/>
</dbReference>
<dbReference type="GO" id="GO:0004803">
    <property type="term" value="F:transposase activity"/>
    <property type="evidence" value="ECO:0007669"/>
    <property type="project" value="InterPro"/>
</dbReference>
<sequence length="293" mass="34020">AHSKGERVSAFPAFRLTCLMNARTQIILNAGLCEFKKGEITIASQLVDNLPNTSVVLMDKLYHSAELLHHIEMLGSDRFWVTPLRTDIKWQRVQGEVESDDMLVERTLNSHTRKRSSTLPKDWQFRLIKYQIDGFEPKLLATSLPREQYSKEDIIALYHERWSIELGYRDIKKTMLKNTMTLRSKKPELVIQELYGMLIAYNLIRHEAALAGKQVKVRGAQISFKTTMRVVIYDYYSMATTNSIHTLPKRLKDLTDTVKDFILPKPDRPNYPRAVKMKKKEFPVKRSQPLKAP</sequence>
<organism evidence="3 4">
    <name type="scientific">Pseudoalteromonas luteoviolacea (strain 2ta16)</name>
    <dbReference type="NCBI Taxonomy" id="1353533"/>
    <lineage>
        <taxon>Bacteria</taxon>
        <taxon>Pseudomonadati</taxon>
        <taxon>Pseudomonadota</taxon>
        <taxon>Gammaproteobacteria</taxon>
        <taxon>Alteromonadales</taxon>
        <taxon>Pseudoalteromonadaceae</taxon>
        <taxon>Pseudoalteromonas</taxon>
    </lineage>
</organism>
<dbReference type="PANTHER" id="PTHR37529">
    <property type="entry name" value="TRANSPOSASE INSG FOR INSERTION SEQUENCE ELEMENT IS4-RELATED"/>
    <property type="match status" value="1"/>
</dbReference>
<dbReference type="InterPro" id="IPR002559">
    <property type="entry name" value="Transposase_11"/>
</dbReference>
<comment type="caution">
    <text evidence="3">The sequence shown here is derived from an EMBL/GenBank/DDBJ whole genome shotgun (WGS) entry which is preliminary data.</text>
</comment>
<dbReference type="RefSeq" id="WP_023398757.1">
    <property type="nucleotide sequence ID" value="NZ_AUSV01000031.1"/>
</dbReference>
<feature type="region of interest" description="Disordered" evidence="1">
    <location>
        <begin position="266"/>
        <end position="293"/>
    </location>
</feature>
<proteinExistence type="predicted"/>
<accession>V4I0S6</accession>
<evidence type="ECO:0000313" key="3">
    <source>
        <dbReference type="EMBL" id="ESP93799.1"/>
    </source>
</evidence>
<dbReference type="InterPro" id="IPR047952">
    <property type="entry name" value="Transpos_IS4"/>
</dbReference>
<dbReference type="GO" id="GO:0003677">
    <property type="term" value="F:DNA binding"/>
    <property type="evidence" value="ECO:0007669"/>
    <property type="project" value="InterPro"/>
</dbReference>
<dbReference type="PATRIC" id="fig|1353533.3.peg.1825"/>
<evidence type="ECO:0000313" key="4">
    <source>
        <dbReference type="Proteomes" id="UP000017820"/>
    </source>
</evidence>
<dbReference type="EMBL" id="AUSV01000031">
    <property type="protein sequence ID" value="ESP93799.1"/>
    <property type="molecule type" value="Genomic_DNA"/>
</dbReference>
<name>V4I0S6_PSEL2</name>
<gene>
    <name evidence="3" type="ORF">PL2TA16_02876</name>
</gene>
<dbReference type="PANTHER" id="PTHR37529:SF1">
    <property type="entry name" value="TRANSPOSASE INSG FOR INSERTION SEQUENCE ELEMENT IS4-RELATED"/>
    <property type="match status" value="1"/>
</dbReference>
<evidence type="ECO:0000256" key="1">
    <source>
        <dbReference type="SAM" id="MobiDB-lite"/>
    </source>
</evidence>